<proteinExistence type="predicted"/>
<reference evidence="1" key="1">
    <citation type="journal article" date="2021" name="Proc. Natl. Acad. Sci. U.S.A.">
        <title>A Catalog of Tens of Thousands of Viruses from Human Metagenomes Reveals Hidden Associations with Chronic Diseases.</title>
        <authorList>
            <person name="Tisza M.J."/>
            <person name="Buck C.B."/>
        </authorList>
    </citation>
    <scope>NUCLEOTIDE SEQUENCE</scope>
    <source>
        <strain evidence="1">CtOCb13</strain>
    </source>
</reference>
<organism evidence="1">
    <name type="scientific">Siphoviridae sp. ctOCb13</name>
    <dbReference type="NCBI Taxonomy" id="2825477"/>
    <lineage>
        <taxon>Viruses</taxon>
        <taxon>Duplodnaviria</taxon>
        <taxon>Heunggongvirae</taxon>
        <taxon>Uroviricota</taxon>
        <taxon>Caudoviricetes</taxon>
    </lineage>
</organism>
<evidence type="ECO:0000313" key="1">
    <source>
        <dbReference type="EMBL" id="DAE12632.1"/>
    </source>
</evidence>
<protein>
    <submittedName>
        <fullName evidence="1">Uncharacterized protein</fullName>
    </submittedName>
</protein>
<accession>A0A8S5Q0X0</accession>
<dbReference type="EMBL" id="BK015555">
    <property type="protein sequence ID" value="DAE12632.1"/>
    <property type="molecule type" value="Genomic_DNA"/>
</dbReference>
<sequence>MFHLTSAVNKICLSVRKTASKLCPSILWIYEINNVSLQTETVVAETTVVILDKHMKFFDRKEEIATLRKIILLKDTSEKRRLRARSTR</sequence>
<name>A0A8S5Q0X0_9CAUD</name>